<dbReference type="AlphaFoldDB" id="A0A7X0HNX3"/>
<keyword evidence="2" id="KW-1185">Reference proteome</keyword>
<dbReference type="EMBL" id="JACHEM010000031">
    <property type="protein sequence ID" value="MBB6439894.1"/>
    <property type="molecule type" value="Genomic_DNA"/>
</dbReference>
<dbReference type="RefSeq" id="WP_185036381.1">
    <property type="nucleotide sequence ID" value="NZ_BNBN01000047.1"/>
</dbReference>
<name>A0A7X0HNX3_9ACTN</name>
<protein>
    <submittedName>
        <fullName evidence="1">Uncharacterized protein</fullName>
    </submittedName>
</protein>
<sequence>MNDRELFLKAADVVRGRGFNQGYYWGPDPSGSTANWSRCPVCIAGALSVAITGDPVPPILWTDSTRGTYNAVASRLADLIGIENDQILEPVGRLGAWNDAPERTADEVIAALESAAERVTS</sequence>
<gene>
    <name evidence="1" type="ORF">HNQ79_006406</name>
</gene>
<dbReference type="Pfam" id="PF19698">
    <property type="entry name" value="DUF6197"/>
    <property type="match status" value="1"/>
</dbReference>
<accession>A0A7X0HNX3</accession>
<proteinExistence type="predicted"/>
<evidence type="ECO:0000313" key="1">
    <source>
        <dbReference type="EMBL" id="MBB6439894.1"/>
    </source>
</evidence>
<organism evidence="1 2">
    <name type="scientific">Streptomyces candidus</name>
    <dbReference type="NCBI Taxonomy" id="67283"/>
    <lineage>
        <taxon>Bacteria</taxon>
        <taxon>Bacillati</taxon>
        <taxon>Actinomycetota</taxon>
        <taxon>Actinomycetes</taxon>
        <taxon>Kitasatosporales</taxon>
        <taxon>Streptomycetaceae</taxon>
        <taxon>Streptomyces</taxon>
    </lineage>
</organism>
<dbReference type="InterPro" id="IPR045677">
    <property type="entry name" value="DUF6197"/>
</dbReference>
<comment type="caution">
    <text evidence="1">The sequence shown here is derived from an EMBL/GenBank/DDBJ whole genome shotgun (WGS) entry which is preliminary data.</text>
</comment>
<reference evidence="1 2" key="1">
    <citation type="submission" date="2020-08" db="EMBL/GenBank/DDBJ databases">
        <title>Genomic Encyclopedia of Type Strains, Phase IV (KMG-IV): sequencing the most valuable type-strain genomes for metagenomic binning, comparative biology and taxonomic classification.</title>
        <authorList>
            <person name="Goeker M."/>
        </authorList>
    </citation>
    <scope>NUCLEOTIDE SEQUENCE [LARGE SCALE GENOMIC DNA]</scope>
    <source>
        <strain evidence="1 2">DSM 40141</strain>
    </source>
</reference>
<evidence type="ECO:0000313" key="2">
    <source>
        <dbReference type="Proteomes" id="UP000540423"/>
    </source>
</evidence>
<dbReference type="Proteomes" id="UP000540423">
    <property type="component" value="Unassembled WGS sequence"/>
</dbReference>